<dbReference type="InterPro" id="IPR045492">
    <property type="entry name" value="DUF6434"/>
</dbReference>
<evidence type="ECO:0000313" key="2">
    <source>
        <dbReference type="EMBL" id="MDQ0223863.1"/>
    </source>
</evidence>
<evidence type="ECO:0000313" key="3">
    <source>
        <dbReference type="Proteomes" id="UP001232245"/>
    </source>
</evidence>
<reference evidence="2 3" key="1">
    <citation type="submission" date="2023-07" db="EMBL/GenBank/DDBJ databases">
        <title>Genomic Encyclopedia of Type Strains, Phase IV (KMG-IV): sequencing the most valuable type-strain genomes for metagenomic binning, comparative biology and taxonomic classification.</title>
        <authorList>
            <person name="Goeker M."/>
        </authorList>
    </citation>
    <scope>NUCLEOTIDE SEQUENCE [LARGE SCALE GENOMIC DNA]</scope>
    <source>
        <strain evidence="2 3">DSM 17723</strain>
    </source>
</reference>
<dbReference type="Proteomes" id="UP001232245">
    <property type="component" value="Unassembled WGS sequence"/>
</dbReference>
<organism evidence="2 3">
    <name type="scientific">Metabacillus niabensis</name>
    <dbReference type="NCBI Taxonomy" id="324854"/>
    <lineage>
        <taxon>Bacteria</taxon>
        <taxon>Bacillati</taxon>
        <taxon>Bacillota</taxon>
        <taxon>Bacilli</taxon>
        <taxon>Bacillales</taxon>
        <taxon>Bacillaceae</taxon>
        <taxon>Metabacillus</taxon>
    </lineage>
</organism>
<dbReference type="RefSeq" id="WP_145580734.1">
    <property type="nucleotide sequence ID" value="NZ_CADEPK010000201.1"/>
</dbReference>
<dbReference type="Pfam" id="PF18953">
    <property type="entry name" value="SAP_new25"/>
    <property type="match status" value="1"/>
</dbReference>
<protein>
    <recommendedName>
        <fullName evidence="1">SAP domain-containing protein</fullName>
    </recommendedName>
</protein>
<dbReference type="Pfam" id="PF20026">
    <property type="entry name" value="DUF6434"/>
    <property type="match status" value="1"/>
</dbReference>
<feature type="domain" description="SAP" evidence="1">
    <location>
        <begin position="16"/>
        <end position="50"/>
    </location>
</feature>
<dbReference type="SUPFAM" id="SSF68906">
    <property type="entry name" value="SAP domain"/>
    <property type="match status" value="1"/>
</dbReference>
<evidence type="ECO:0000259" key="1">
    <source>
        <dbReference type="PROSITE" id="PS50800"/>
    </source>
</evidence>
<proteinExistence type="predicted"/>
<dbReference type="InterPro" id="IPR036361">
    <property type="entry name" value="SAP_dom_sf"/>
</dbReference>
<accession>A0ABT9YX23</accession>
<gene>
    <name evidence="2" type="ORF">J2S02_000185</name>
</gene>
<name>A0ABT9YX23_9BACI</name>
<keyword evidence="3" id="KW-1185">Reference proteome</keyword>
<dbReference type="PROSITE" id="PS50800">
    <property type="entry name" value="SAP"/>
    <property type="match status" value="1"/>
</dbReference>
<comment type="caution">
    <text evidence="2">The sequence shown here is derived from an EMBL/GenBank/DDBJ whole genome shotgun (WGS) entry which is preliminary data.</text>
</comment>
<dbReference type="EMBL" id="JAUSTZ010000001">
    <property type="protein sequence ID" value="MDQ0223863.1"/>
    <property type="molecule type" value="Genomic_DNA"/>
</dbReference>
<dbReference type="InterPro" id="IPR003034">
    <property type="entry name" value="SAP_dom"/>
</dbReference>
<sequence>MRPPLTKNIHLDEFKQYYWLKKELQAFCKQHGLSPTGSKEELTERIDEFLRTGTIIKPNRTLSRQNDKNIELSLETVINENHRCSQEVRAFFKSIIGPTFHFSTYIQKFFKENIGKTYREAIEAWYEEEERKKDPSYQTKIGSQFQYNQFFRDYFSDPANKGRKRQDAIDAWNQIKKQPGSNKYVRS</sequence>